<accession>A0A7D5I606</accession>
<dbReference type="OrthoDB" id="146811at2157"/>
<dbReference type="Proteomes" id="UP000509594">
    <property type="component" value="Chromosome"/>
</dbReference>
<dbReference type="GeneID" id="55821630"/>
<dbReference type="RefSeq" id="WP_176966342.1">
    <property type="nucleotide sequence ID" value="NZ_CP058215.1"/>
</dbReference>
<reference evidence="1 2" key="1">
    <citation type="submission" date="2020-06" db="EMBL/GenBank/DDBJ databases">
        <title>Methanolobus halotolerans sp. nov., isolated from a saline lake Tus in Siberia.</title>
        <authorList>
            <person name="Shen Y."/>
            <person name="Chen S.-C."/>
            <person name="Lai M.-C."/>
            <person name="Huang H.-H."/>
            <person name="Chiu H.-H."/>
            <person name="Tang S.-L."/>
            <person name="Rogozin D.Y."/>
            <person name="Degermendzhy A.G."/>
        </authorList>
    </citation>
    <scope>NUCLEOTIDE SEQUENCE [LARGE SCALE GENOMIC DNA]</scope>
    <source>
        <strain evidence="1 2">DSM 21339</strain>
    </source>
</reference>
<proteinExistence type="predicted"/>
<keyword evidence="2" id="KW-1185">Reference proteome</keyword>
<organism evidence="1 2">
    <name type="scientific">Methanolobus zinderi</name>
    <dbReference type="NCBI Taxonomy" id="536044"/>
    <lineage>
        <taxon>Archaea</taxon>
        <taxon>Methanobacteriati</taxon>
        <taxon>Methanobacteriota</taxon>
        <taxon>Stenosarchaea group</taxon>
        <taxon>Methanomicrobia</taxon>
        <taxon>Methanosarcinales</taxon>
        <taxon>Methanosarcinaceae</taxon>
        <taxon>Methanolobus</taxon>
    </lineage>
</organism>
<evidence type="ECO:0000313" key="2">
    <source>
        <dbReference type="Proteomes" id="UP000509594"/>
    </source>
</evidence>
<evidence type="ECO:0000313" key="1">
    <source>
        <dbReference type="EMBL" id="QLC51288.1"/>
    </source>
</evidence>
<dbReference type="KEGG" id="mzi:HWN40_08105"/>
<sequence>MTEPDPLEYERILNYVSDSLGISSKVSDNGIDVLRENSSGDFSFKPDAVLEDFNTIYLVEINPKATLDAIAWLNLLRDIWSENEDLKKDIRTVFAAKSFPEREKKILQQLDITMLKLPWSFKTSSQRSSRSGTHRITSEKSWKIVSRLLKEKRTSIRQLSLLEDVSYGWAHKTVQALVGQQIIKQEYGSVSISNTDKLLNGVAWERPLANIKAAEINISFSESMSAAKEITQAFEMQDDLDIGFTSYTAAALYTGYGVRHDAVYLYLKDEHVDYFRELFETSSEESIKAMIYRPDREVFKGTLEKEGIRIVSPSQTLLDLAGMGYSAMDITKDMVSKYDRL</sequence>
<dbReference type="AlphaFoldDB" id="A0A7D5I606"/>
<protein>
    <submittedName>
        <fullName evidence="1">Uncharacterized protein</fullName>
    </submittedName>
</protein>
<gene>
    <name evidence="1" type="ORF">HWN40_08105</name>
</gene>
<dbReference type="EMBL" id="CP058215">
    <property type="protein sequence ID" value="QLC51288.1"/>
    <property type="molecule type" value="Genomic_DNA"/>
</dbReference>
<name>A0A7D5I606_9EURY</name>